<reference evidence="1" key="1">
    <citation type="journal article" date="2022" name="bioRxiv">
        <title>Sequencing and chromosome-scale assembly of the giantPleurodeles waltlgenome.</title>
        <authorList>
            <person name="Brown T."/>
            <person name="Elewa A."/>
            <person name="Iarovenko S."/>
            <person name="Subramanian E."/>
            <person name="Araus A.J."/>
            <person name="Petzold A."/>
            <person name="Susuki M."/>
            <person name="Suzuki K.-i.T."/>
            <person name="Hayashi T."/>
            <person name="Toyoda A."/>
            <person name="Oliveira C."/>
            <person name="Osipova E."/>
            <person name="Leigh N.D."/>
            <person name="Simon A."/>
            <person name="Yun M.H."/>
        </authorList>
    </citation>
    <scope>NUCLEOTIDE SEQUENCE</scope>
    <source>
        <strain evidence="1">20211129_DDA</strain>
        <tissue evidence="1">Liver</tissue>
    </source>
</reference>
<gene>
    <name evidence="1" type="ORF">NDU88_001018</name>
</gene>
<comment type="caution">
    <text evidence="1">The sequence shown here is derived from an EMBL/GenBank/DDBJ whole genome shotgun (WGS) entry which is preliminary data.</text>
</comment>
<proteinExistence type="predicted"/>
<dbReference type="EMBL" id="JANPWB010000003">
    <property type="protein sequence ID" value="KAJ1197156.1"/>
    <property type="molecule type" value="Genomic_DNA"/>
</dbReference>
<dbReference type="AlphaFoldDB" id="A0AAV7V9Q9"/>
<sequence>MPPPASQLGEIMQHRLAAANNKAKPRQRGFLTMCDRISHASSLGVRVIVNLCGSKVSCLEIDTSFSWEGEKQSIVDPTGEEMRPGLTCE</sequence>
<name>A0AAV7V9Q9_PLEWA</name>
<evidence type="ECO:0000313" key="2">
    <source>
        <dbReference type="Proteomes" id="UP001066276"/>
    </source>
</evidence>
<organism evidence="1 2">
    <name type="scientific">Pleurodeles waltl</name>
    <name type="common">Iberian ribbed newt</name>
    <dbReference type="NCBI Taxonomy" id="8319"/>
    <lineage>
        <taxon>Eukaryota</taxon>
        <taxon>Metazoa</taxon>
        <taxon>Chordata</taxon>
        <taxon>Craniata</taxon>
        <taxon>Vertebrata</taxon>
        <taxon>Euteleostomi</taxon>
        <taxon>Amphibia</taxon>
        <taxon>Batrachia</taxon>
        <taxon>Caudata</taxon>
        <taxon>Salamandroidea</taxon>
        <taxon>Salamandridae</taxon>
        <taxon>Pleurodelinae</taxon>
        <taxon>Pleurodeles</taxon>
    </lineage>
</organism>
<accession>A0AAV7V9Q9</accession>
<protein>
    <submittedName>
        <fullName evidence="1">Uncharacterized protein</fullName>
    </submittedName>
</protein>
<evidence type="ECO:0000313" key="1">
    <source>
        <dbReference type="EMBL" id="KAJ1197156.1"/>
    </source>
</evidence>
<keyword evidence="2" id="KW-1185">Reference proteome</keyword>
<dbReference type="Proteomes" id="UP001066276">
    <property type="component" value="Chromosome 2_1"/>
</dbReference>